<sequence>MSGGEVLHGTSHLRYKLVSYAARAISVGILWKKFELSK</sequence>
<keyword evidence="2" id="KW-1185">Reference proteome</keyword>
<dbReference type="Proteomes" id="UP000326837">
    <property type="component" value="Chromosome"/>
</dbReference>
<dbReference type="EMBL" id="AP021861">
    <property type="protein sequence ID" value="BBO34160.1"/>
    <property type="molecule type" value="Genomic_DNA"/>
</dbReference>
<evidence type="ECO:0000313" key="2">
    <source>
        <dbReference type="Proteomes" id="UP000326837"/>
    </source>
</evidence>
<dbReference type="AlphaFoldDB" id="A0A5K7XBI5"/>
<protein>
    <submittedName>
        <fullName evidence="1">Uncharacterized protein</fullName>
    </submittedName>
</protein>
<reference evidence="2" key="1">
    <citation type="submission" date="2019-10" db="EMBL/GenBank/DDBJ databases">
        <title>Lacipirellula parvula gen. nov., sp. nov., representing a lineage of planctomycetes widespread in freshwater anoxic habitats, and description of the family Lacipirellulaceae.</title>
        <authorList>
            <person name="Dedysh S.N."/>
            <person name="Kulichevskaya I.S."/>
            <person name="Beletsky A.V."/>
            <person name="Rakitin A.L."/>
            <person name="Mardanov A.V."/>
            <person name="Ivanova A.A."/>
            <person name="Saltykova V.X."/>
            <person name="Rijpstra W.I.C."/>
            <person name="Sinninghe Damste J.S."/>
            <person name="Ravin N.V."/>
        </authorList>
    </citation>
    <scope>NUCLEOTIDE SEQUENCE [LARGE SCALE GENOMIC DNA]</scope>
    <source>
        <strain evidence="2">PX69</strain>
    </source>
</reference>
<gene>
    <name evidence="1" type="ORF">PLANPX_3772</name>
</gene>
<proteinExistence type="predicted"/>
<name>A0A5K7XBI5_9BACT</name>
<dbReference type="KEGG" id="lpav:PLANPX_3772"/>
<accession>A0A5K7XBI5</accession>
<organism evidence="1 2">
    <name type="scientific">Lacipirellula parvula</name>
    <dbReference type="NCBI Taxonomy" id="2650471"/>
    <lineage>
        <taxon>Bacteria</taxon>
        <taxon>Pseudomonadati</taxon>
        <taxon>Planctomycetota</taxon>
        <taxon>Planctomycetia</taxon>
        <taxon>Pirellulales</taxon>
        <taxon>Lacipirellulaceae</taxon>
        <taxon>Lacipirellula</taxon>
    </lineage>
</organism>
<evidence type="ECO:0000313" key="1">
    <source>
        <dbReference type="EMBL" id="BBO34160.1"/>
    </source>
</evidence>